<keyword evidence="2" id="KW-1185">Reference proteome</keyword>
<reference evidence="1" key="1">
    <citation type="submission" date="2022-04" db="EMBL/GenBank/DDBJ databases">
        <title>Genome of the entomopathogenic fungus Entomophthora muscae.</title>
        <authorList>
            <person name="Elya C."/>
            <person name="Lovett B.R."/>
            <person name="Lee E."/>
            <person name="Macias A.M."/>
            <person name="Hajek A.E."/>
            <person name="De Bivort B.L."/>
            <person name="Kasson M.T."/>
            <person name="De Fine Licht H.H."/>
            <person name="Stajich J.E."/>
        </authorList>
    </citation>
    <scope>NUCLEOTIDE SEQUENCE</scope>
    <source>
        <strain evidence="1">Berkeley</strain>
    </source>
</reference>
<dbReference type="Proteomes" id="UP001165960">
    <property type="component" value="Unassembled WGS sequence"/>
</dbReference>
<protein>
    <submittedName>
        <fullName evidence="1">Uncharacterized protein</fullName>
    </submittedName>
</protein>
<gene>
    <name evidence="1" type="ORF">DSO57_1005911</name>
</gene>
<organism evidence="1 2">
    <name type="scientific">Entomophthora muscae</name>
    <dbReference type="NCBI Taxonomy" id="34485"/>
    <lineage>
        <taxon>Eukaryota</taxon>
        <taxon>Fungi</taxon>
        <taxon>Fungi incertae sedis</taxon>
        <taxon>Zoopagomycota</taxon>
        <taxon>Entomophthoromycotina</taxon>
        <taxon>Entomophthoromycetes</taxon>
        <taxon>Entomophthorales</taxon>
        <taxon>Entomophthoraceae</taxon>
        <taxon>Entomophthora</taxon>
    </lineage>
</organism>
<name>A0ACC2SA02_9FUNG</name>
<evidence type="ECO:0000313" key="2">
    <source>
        <dbReference type="Proteomes" id="UP001165960"/>
    </source>
</evidence>
<comment type="caution">
    <text evidence="1">The sequence shown here is derived from an EMBL/GenBank/DDBJ whole genome shotgun (WGS) entry which is preliminary data.</text>
</comment>
<sequence length="347" mass="39151">MGIIDIRPGASEYGYAAPARISCKAENFKDDCSFVDLHIDQVDTESSEMPRPQARLKNKASFSERLSLLIAWRWHRSWMLLVPMGALLALYVFLIFFSLDQVADGAKRSSWKHNASHSQLRIEMRVMGVDLLANRIQSRIYFFPSTTLAPTWASINAPISVYFKYKHATFAANSTMDSIDASFPILSGSNYYYPFDSFHSSISVAAMNVETKELIPIDVSLEIHTPSLWVDILRDNATDPYLDQMDIVKAAKANHMDLSQCVYRLNLLLTRPDFIVFFCIFVVLVMWAITWCTVGITAYVTLLNPDRPPTAYLALGPSLLFAIPTLRAIQPDVPPIGAFIDVLGFFW</sequence>
<evidence type="ECO:0000313" key="1">
    <source>
        <dbReference type="EMBL" id="KAJ9059112.1"/>
    </source>
</evidence>
<accession>A0ACC2SA02</accession>
<proteinExistence type="predicted"/>
<dbReference type="EMBL" id="QTSX02005696">
    <property type="protein sequence ID" value="KAJ9059112.1"/>
    <property type="molecule type" value="Genomic_DNA"/>
</dbReference>